<sequence>MIRVSSISEFVYCPVKAFLNHTKKNNIQTREMIHGKLVHEIRRGYEEITKQNMWRIKENIELEYIFSTIFKEVPLFIEKVSKKYSNNYEMDHSTLKNICGDLEDDLKLESQFLSLKIKKILNTTSKRGNEIAEMFFPQSLLEFSLKNEELNLRGKIDKIEVVNGVYYPVEVKTGMPPSKGVWLADALQVAACAVLMDYELNKEVLVGFVDYIKICERRPVVVNSVLHNKLFGVLDDMLTMFEKQEIPEFKLNKNKCEKCEYVDICEYYG</sequence>
<dbReference type="PANTHER" id="PTHR36531">
    <property type="entry name" value="CRISPR-ASSOCIATED EXONUCLEASE CAS4"/>
    <property type="match status" value="1"/>
</dbReference>
<dbReference type="Gene3D" id="3.90.320.10">
    <property type="match status" value="1"/>
</dbReference>
<dbReference type="GO" id="GO:0051536">
    <property type="term" value="F:iron-sulfur cluster binding"/>
    <property type="evidence" value="ECO:0007669"/>
    <property type="project" value="UniProtKB-KW"/>
</dbReference>
<organism evidence="9">
    <name type="scientific">Methanobacterium veterum</name>
    <dbReference type="NCBI Taxonomy" id="408577"/>
    <lineage>
        <taxon>Archaea</taxon>
        <taxon>Methanobacteriati</taxon>
        <taxon>Methanobacteriota</taxon>
        <taxon>Methanomada group</taxon>
        <taxon>Methanobacteria</taxon>
        <taxon>Methanobacteriales</taxon>
        <taxon>Methanobacteriaceae</taxon>
        <taxon>Methanobacterium</taxon>
    </lineage>
</organism>
<dbReference type="Pfam" id="PF01930">
    <property type="entry name" value="Cas_Cas4"/>
    <property type="match status" value="1"/>
</dbReference>
<evidence type="ECO:0000259" key="7">
    <source>
        <dbReference type="Pfam" id="PF01930"/>
    </source>
</evidence>
<evidence type="ECO:0000256" key="5">
    <source>
        <dbReference type="ARBA" id="ARBA00023004"/>
    </source>
</evidence>
<evidence type="ECO:0000256" key="1">
    <source>
        <dbReference type="ARBA" id="ARBA00001966"/>
    </source>
</evidence>
<feature type="domain" description="DUF83" evidence="7">
    <location>
        <begin position="148"/>
        <end position="265"/>
    </location>
</feature>
<name>A0A9E4ZZK3_9EURY</name>
<keyword evidence="3" id="KW-0479">Metal-binding</keyword>
<dbReference type="Proteomes" id="UP001074446">
    <property type="component" value="Unassembled WGS sequence"/>
</dbReference>
<gene>
    <name evidence="9" type="ORF">O3H35_03645</name>
    <name evidence="8" type="ORF">O3H54_09200</name>
</gene>
<accession>A0A9E4ZZK3</accession>
<keyword evidence="6" id="KW-0411">Iron-sulfur</keyword>
<dbReference type="GO" id="GO:0004518">
    <property type="term" value="F:nuclease activity"/>
    <property type="evidence" value="ECO:0007669"/>
    <property type="project" value="UniProtKB-KW"/>
</dbReference>
<dbReference type="GO" id="GO:0016787">
    <property type="term" value="F:hydrolase activity"/>
    <property type="evidence" value="ECO:0007669"/>
    <property type="project" value="UniProtKB-KW"/>
</dbReference>
<dbReference type="InterPro" id="IPR022765">
    <property type="entry name" value="Dna2/Cas4_DUF83"/>
</dbReference>
<evidence type="ECO:0000313" key="10">
    <source>
        <dbReference type="Proteomes" id="UP001068021"/>
    </source>
</evidence>
<comment type="caution">
    <text evidence="9">The sequence shown here is derived from an EMBL/GenBank/DDBJ whole genome shotgun (WGS) entry which is preliminary data.</text>
</comment>
<dbReference type="GO" id="GO:0046872">
    <property type="term" value="F:metal ion binding"/>
    <property type="evidence" value="ECO:0007669"/>
    <property type="project" value="UniProtKB-KW"/>
</dbReference>
<evidence type="ECO:0000256" key="6">
    <source>
        <dbReference type="ARBA" id="ARBA00023014"/>
    </source>
</evidence>
<protein>
    <submittedName>
        <fullName evidence="9">Dna2/Cas4 domain-containing protein</fullName>
    </submittedName>
</protein>
<evidence type="ECO:0000313" key="8">
    <source>
        <dbReference type="EMBL" id="MCZ3366053.1"/>
    </source>
</evidence>
<evidence type="ECO:0000256" key="2">
    <source>
        <dbReference type="ARBA" id="ARBA00022722"/>
    </source>
</evidence>
<dbReference type="PANTHER" id="PTHR36531:SF6">
    <property type="entry name" value="DNA REPLICATION ATP-DEPENDENT HELICASE_NUCLEASE DNA2"/>
    <property type="match status" value="1"/>
</dbReference>
<keyword evidence="2" id="KW-0540">Nuclease</keyword>
<keyword evidence="4" id="KW-0378">Hydrolase</keyword>
<comment type="cofactor">
    <cofactor evidence="1">
        <name>[4Fe-4S] cluster</name>
        <dbReference type="ChEBI" id="CHEBI:49883"/>
    </cofactor>
</comment>
<dbReference type="EMBL" id="JAPVES010000025">
    <property type="protein sequence ID" value="MCZ3371719.1"/>
    <property type="molecule type" value="Genomic_DNA"/>
</dbReference>
<reference evidence="9" key="1">
    <citation type="submission" date="2022-12" db="EMBL/GenBank/DDBJ databases">
        <title>Reclassification of two methanogenic archaea species isolated from the Kolyma lowland permafrost.</title>
        <authorList>
            <person name="Trubitsyn V.E."/>
            <person name="Rivkina E.M."/>
            <person name="Shcherbakova V.A."/>
        </authorList>
    </citation>
    <scope>NUCLEOTIDE SEQUENCE</scope>
    <source>
        <strain evidence="8">M2</strain>
        <strain evidence="9">MK4</strain>
    </source>
</reference>
<dbReference type="InterPro" id="IPR011604">
    <property type="entry name" value="PDDEXK-like_dom_sf"/>
</dbReference>
<dbReference type="AlphaFoldDB" id="A0A9E4ZZK3"/>
<keyword evidence="10" id="KW-1185">Reference proteome</keyword>
<evidence type="ECO:0000256" key="4">
    <source>
        <dbReference type="ARBA" id="ARBA00022801"/>
    </source>
</evidence>
<dbReference type="EMBL" id="JAPVER010000020">
    <property type="protein sequence ID" value="MCZ3366053.1"/>
    <property type="molecule type" value="Genomic_DNA"/>
</dbReference>
<dbReference type="InterPro" id="IPR051827">
    <property type="entry name" value="Cas4_exonuclease"/>
</dbReference>
<keyword evidence="5" id="KW-0408">Iron</keyword>
<dbReference type="Proteomes" id="UP001068021">
    <property type="component" value="Unassembled WGS sequence"/>
</dbReference>
<evidence type="ECO:0000313" key="9">
    <source>
        <dbReference type="EMBL" id="MCZ3371719.1"/>
    </source>
</evidence>
<evidence type="ECO:0000256" key="3">
    <source>
        <dbReference type="ARBA" id="ARBA00022723"/>
    </source>
</evidence>
<proteinExistence type="predicted"/>
<dbReference type="RefSeq" id="WP_048082064.1">
    <property type="nucleotide sequence ID" value="NZ_JAPVER010000020.1"/>
</dbReference>